<protein>
    <recommendedName>
        <fullName evidence="5">2-oxoglutarate-dependent ethylene/succinate-forming enzyme</fullName>
        <ecNumber evidence="4">1.13.12.19</ecNumber>
        <ecNumber evidence="3">1.14.20.7</ecNumber>
    </recommendedName>
    <alternativeName>
        <fullName evidence="7">2-oxoglutarate dioxygenase (ethylene-forming)</fullName>
    </alternativeName>
    <alternativeName>
        <fullName evidence="8">2-oxoglutarate/L-arginine monooxygenase/decarboxylase (succinate-forming)</fullName>
    </alternativeName>
</protein>
<dbReference type="PRINTS" id="PR00682">
    <property type="entry name" value="IPNSYNTHASE"/>
</dbReference>
<evidence type="ECO:0000256" key="8">
    <source>
        <dbReference type="ARBA" id="ARBA00031282"/>
    </source>
</evidence>
<organism evidence="13 14">
    <name type="scientific">Pigmentiphaga daeguensis</name>
    <dbReference type="NCBI Taxonomy" id="414049"/>
    <lineage>
        <taxon>Bacteria</taxon>
        <taxon>Pseudomonadati</taxon>
        <taxon>Pseudomonadota</taxon>
        <taxon>Betaproteobacteria</taxon>
        <taxon>Burkholderiales</taxon>
        <taxon>Alcaligenaceae</taxon>
        <taxon>Pigmentiphaga</taxon>
    </lineage>
</organism>
<comment type="catalytic activity">
    <reaction evidence="9">
        <text>2-oxoglutarate + O2 + 2 H(+) = ethene + 3 CO2 + H2O</text>
        <dbReference type="Rhea" id="RHEA:31523"/>
        <dbReference type="ChEBI" id="CHEBI:15377"/>
        <dbReference type="ChEBI" id="CHEBI:15378"/>
        <dbReference type="ChEBI" id="CHEBI:15379"/>
        <dbReference type="ChEBI" id="CHEBI:16526"/>
        <dbReference type="ChEBI" id="CHEBI:16810"/>
        <dbReference type="ChEBI" id="CHEBI:18153"/>
        <dbReference type="EC" id="1.13.12.19"/>
    </reaction>
</comment>
<comment type="cofactor">
    <cofactor evidence="1">
        <name>Fe(2+)</name>
        <dbReference type="ChEBI" id="CHEBI:29033"/>
    </cofactor>
</comment>
<dbReference type="Pfam" id="PF03171">
    <property type="entry name" value="2OG-FeII_Oxy"/>
    <property type="match status" value="1"/>
</dbReference>
<proteinExistence type="inferred from homology"/>
<dbReference type="RefSeq" id="WP_165963205.1">
    <property type="nucleotide sequence ID" value="NZ_BAAAEN010000008.1"/>
</dbReference>
<evidence type="ECO:0000256" key="4">
    <source>
        <dbReference type="ARBA" id="ARBA00012531"/>
    </source>
</evidence>
<comment type="pathway">
    <text evidence="2">Alkene biosynthesis; ethylene biosynthesis via 2-oxoglutarate.</text>
</comment>
<name>A0ABP3LV14_9BURK</name>
<evidence type="ECO:0000256" key="7">
    <source>
        <dbReference type="ARBA" id="ARBA00031011"/>
    </source>
</evidence>
<dbReference type="SUPFAM" id="SSF51197">
    <property type="entry name" value="Clavaminate synthase-like"/>
    <property type="match status" value="1"/>
</dbReference>
<evidence type="ECO:0000259" key="12">
    <source>
        <dbReference type="PROSITE" id="PS51471"/>
    </source>
</evidence>
<dbReference type="Proteomes" id="UP001501706">
    <property type="component" value="Unassembled WGS sequence"/>
</dbReference>
<evidence type="ECO:0000256" key="5">
    <source>
        <dbReference type="ARBA" id="ARBA00019045"/>
    </source>
</evidence>
<dbReference type="InterPro" id="IPR026992">
    <property type="entry name" value="DIOX_N"/>
</dbReference>
<accession>A0ABP3LV14</accession>
<dbReference type="InterPro" id="IPR044861">
    <property type="entry name" value="IPNS-like_FE2OG_OXY"/>
</dbReference>
<evidence type="ECO:0000313" key="13">
    <source>
        <dbReference type="EMBL" id="GAA0506420.1"/>
    </source>
</evidence>
<dbReference type="Pfam" id="PF14226">
    <property type="entry name" value="DIOX_N"/>
    <property type="match status" value="1"/>
</dbReference>
<keyword evidence="11" id="KW-0479">Metal-binding</keyword>
<keyword evidence="11" id="KW-0560">Oxidoreductase</keyword>
<evidence type="ECO:0000256" key="6">
    <source>
        <dbReference type="ARBA" id="ARBA00022666"/>
    </source>
</evidence>
<evidence type="ECO:0000256" key="3">
    <source>
        <dbReference type="ARBA" id="ARBA00012293"/>
    </source>
</evidence>
<keyword evidence="14" id="KW-1185">Reference proteome</keyword>
<dbReference type="EC" id="1.13.12.19" evidence="4"/>
<reference evidence="14" key="1">
    <citation type="journal article" date="2019" name="Int. J. Syst. Evol. Microbiol.">
        <title>The Global Catalogue of Microorganisms (GCM) 10K type strain sequencing project: providing services to taxonomists for standard genome sequencing and annotation.</title>
        <authorList>
            <consortium name="The Broad Institute Genomics Platform"/>
            <consortium name="The Broad Institute Genome Sequencing Center for Infectious Disease"/>
            <person name="Wu L."/>
            <person name="Ma J."/>
        </authorList>
    </citation>
    <scope>NUCLEOTIDE SEQUENCE [LARGE SCALE GENOMIC DNA]</scope>
    <source>
        <strain evidence="14">JCM 14330</strain>
    </source>
</reference>
<evidence type="ECO:0000256" key="1">
    <source>
        <dbReference type="ARBA" id="ARBA00001954"/>
    </source>
</evidence>
<keyword evidence="6" id="KW-0266">Ethylene biosynthesis</keyword>
<comment type="similarity">
    <text evidence="11">Belongs to the iron/ascorbate-dependent oxidoreductase family.</text>
</comment>
<comment type="catalytic activity">
    <reaction evidence="10">
        <text>L-arginine + 2-oxoglutarate + O2 = guanidine + L-glutamate 5-semialdehyde + succinate + CO2</text>
        <dbReference type="Rhea" id="RHEA:31535"/>
        <dbReference type="ChEBI" id="CHEBI:15379"/>
        <dbReference type="ChEBI" id="CHEBI:16526"/>
        <dbReference type="ChEBI" id="CHEBI:16810"/>
        <dbReference type="ChEBI" id="CHEBI:30031"/>
        <dbReference type="ChEBI" id="CHEBI:30087"/>
        <dbReference type="ChEBI" id="CHEBI:32682"/>
        <dbReference type="ChEBI" id="CHEBI:58066"/>
        <dbReference type="EC" id="1.14.20.7"/>
    </reaction>
</comment>
<comment type="caution">
    <text evidence="13">The sequence shown here is derived from an EMBL/GenBank/DDBJ whole genome shotgun (WGS) entry which is preliminary data.</text>
</comment>
<dbReference type="PANTHER" id="PTHR47990">
    <property type="entry name" value="2-OXOGLUTARATE (2OG) AND FE(II)-DEPENDENT OXYGENASE SUPERFAMILY PROTEIN-RELATED"/>
    <property type="match status" value="1"/>
</dbReference>
<dbReference type="InterPro" id="IPR005123">
    <property type="entry name" value="Oxoglu/Fe-dep_dioxygenase_dom"/>
</dbReference>
<evidence type="ECO:0000313" key="14">
    <source>
        <dbReference type="Proteomes" id="UP001501706"/>
    </source>
</evidence>
<gene>
    <name evidence="13" type="ORF">GCM10009097_24340</name>
</gene>
<evidence type="ECO:0000256" key="9">
    <source>
        <dbReference type="ARBA" id="ARBA00047725"/>
    </source>
</evidence>
<dbReference type="EC" id="1.14.20.7" evidence="3"/>
<dbReference type="EMBL" id="BAAAEN010000008">
    <property type="protein sequence ID" value="GAA0506420.1"/>
    <property type="molecule type" value="Genomic_DNA"/>
</dbReference>
<keyword evidence="11" id="KW-0408">Iron</keyword>
<feature type="domain" description="Fe2OG dioxygenase" evidence="12">
    <location>
        <begin position="187"/>
        <end position="289"/>
    </location>
</feature>
<dbReference type="InterPro" id="IPR050231">
    <property type="entry name" value="Iron_ascorbate_oxido_reductase"/>
</dbReference>
<dbReference type="InterPro" id="IPR027443">
    <property type="entry name" value="IPNS-like_sf"/>
</dbReference>
<sequence length="346" mass="38993">MLPATRKLDFSEVPVIDMSPERFATPQSRKRLADELAEACATVGFLYLKNHPIPQAQIDGVFEAAKAFFALPQAAKDAVSMARNHHFQGYLPMLTKGEGNAERGGVITANKQEAFQFRRPLDPDDPDLLTGARLAGTIPWPRELPALKEVLLAYHARMCRFGESMIELFELGLDLPRDAIRQHFRKDMNALRIIHYPPQQVNESGAHLGTRAHTDTDAFTFVYQDATGGLEIRNRDGEWIGVPPIPGTYVLNIGEVMKVWTDGVFSSTPHRVINRYGKERYSVPFFMFPTYDEVIAPKIRNPDPSNVAPEDFHTSMPRDKPFVWGEFKKANYARINPTAPERAMAD</sequence>
<dbReference type="PROSITE" id="PS51471">
    <property type="entry name" value="FE2OG_OXY"/>
    <property type="match status" value="1"/>
</dbReference>
<dbReference type="Gene3D" id="2.60.120.330">
    <property type="entry name" value="B-lactam Antibiotic, Isopenicillin N Synthase, Chain"/>
    <property type="match status" value="1"/>
</dbReference>
<evidence type="ECO:0000256" key="11">
    <source>
        <dbReference type="RuleBase" id="RU003682"/>
    </source>
</evidence>
<evidence type="ECO:0000256" key="2">
    <source>
        <dbReference type="ARBA" id="ARBA00004767"/>
    </source>
</evidence>
<evidence type="ECO:0000256" key="10">
    <source>
        <dbReference type="ARBA" id="ARBA00049359"/>
    </source>
</evidence>